<evidence type="ECO:0000313" key="2">
    <source>
        <dbReference type="Proteomes" id="UP001153678"/>
    </source>
</evidence>
<dbReference type="AlphaFoldDB" id="A0A9W4SV39"/>
<evidence type="ECO:0000313" key="1">
    <source>
        <dbReference type="EMBL" id="CAI2181669.1"/>
    </source>
</evidence>
<protein>
    <submittedName>
        <fullName evidence="1">19484_t:CDS:1</fullName>
    </submittedName>
</protein>
<organism evidence="1 2">
    <name type="scientific">Funneliformis geosporum</name>
    <dbReference type="NCBI Taxonomy" id="1117311"/>
    <lineage>
        <taxon>Eukaryota</taxon>
        <taxon>Fungi</taxon>
        <taxon>Fungi incertae sedis</taxon>
        <taxon>Mucoromycota</taxon>
        <taxon>Glomeromycotina</taxon>
        <taxon>Glomeromycetes</taxon>
        <taxon>Glomerales</taxon>
        <taxon>Glomeraceae</taxon>
        <taxon>Funneliformis</taxon>
    </lineage>
</organism>
<name>A0A9W4SV39_9GLOM</name>
<dbReference type="Proteomes" id="UP001153678">
    <property type="component" value="Unassembled WGS sequence"/>
</dbReference>
<keyword evidence="2" id="KW-1185">Reference proteome</keyword>
<dbReference type="OrthoDB" id="2440646at2759"/>
<sequence>MVKKIRSDKKDTTCNHCSRILANPNKLHKHFKRKNPYRINEFTSVK</sequence>
<reference evidence="1" key="1">
    <citation type="submission" date="2022-08" db="EMBL/GenBank/DDBJ databases">
        <authorList>
            <person name="Kallberg Y."/>
            <person name="Tangrot J."/>
            <person name="Rosling A."/>
        </authorList>
    </citation>
    <scope>NUCLEOTIDE SEQUENCE</scope>
    <source>
        <strain evidence="1">Wild A</strain>
    </source>
</reference>
<comment type="caution">
    <text evidence="1">The sequence shown here is derived from an EMBL/GenBank/DDBJ whole genome shotgun (WGS) entry which is preliminary data.</text>
</comment>
<gene>
    <name evidence="1" type="ORF">FWILDA_LOCUS10202</name>
</gene>
<dbReference type="EMBL" id="CAMKVN010002570">
    <property type="protein sequence ID" value="CAI2181669.1"/>
    <property type="molecule type" value="Genomic_DNA"/>
</dbReference>
<proteinExistence type="predicted"/>
<accession>A0A9W4SV39</accession>